<reference evidence="2" key="1">
    <citation type="submission" date="2022-05" db="EMBL/GenBank/DDBJ databases">
        <authorList>
            <person name="Sun X."/>
        </authorList>
    </citation>
    <scope>NUCLEOTIDE SEQUENCE</scope>
    <source>
        <strain evidence="2">Ai-910</strain>
    </source>
</reference>
<sequence length="174" mass="20306">MARKYAIIKLLLLAIPMASLSLLSCNRQAESGKTLVLPDTAVDPSYRVADSLIYDVDLVNIHTDDEWSTFKLRHMNREKLVELTFEGVYNGQLQAYDFFTDQPLTADEVRQREQAPDYDRKHIDQIQFEENWFFSPEQQVFYKEISSFVLAYGVYAYNGELRGHKPVFKIKLKK</sequence>
<dbReference type="Proteomes" id="UP001056426">
    <property type="component" value="Chromosome"/>
</dbReference>
<dbReference type="EMBL" id="CP098400">
    <property type="protein sequence ID" value="URW80430.1"/>
    <property type="molecule type" value="Genomic_DNA"/>
</dbReference>
<dbReference type="AlphaFoldDB" id="A0A9J6ZS43"/>
<dbReference type="KEGG" id="alkq:M9189_03550"/>
<dbReference type="RefSeq" id="WP_250724628.1">
    <property type="nucleotide sequence ID" value="NZ_CP098400.1"/>
</dbReference>
<accession>A0A9J6ZS43</accession>
<evidence type="ECO:0000313" key="3">
    <source>
        <dbReference type="Proteomes" id="UP001056426"/>
    </source>
</evidence>
<keyword evidence="1" id="KW-0732">Signal</keyword>
<feature type="chain" id="PRO_5039916110" description="Lipoprotein" evidence="1">
    <location>
        <begin position="30"/>
        <end position="174"/>
    </location>
</feature>
<name>A0A9J6ZS43_9BACT</name>
<evidence type="ECO:0000256" key="1">
    <source>
        <dbReference type="SAM" id="SignalP"/>
    </source>
</evidence>
<reference evidence="2" key="2">
    <citation type="submission" date="2022-06" db="EMBL/GenBank/DDBJ databases">
        <title>Xiashengella guii gen. nov. sp. nov., a bacterium isolated form anaerobic digestion tank.</title>
        <authorList>
            <person name="Huang H."/>
        </authorList>
    </citation>
    <scope>NUCLEOTIDE SEQUENCE</scope>
    <source>
        <strain evidence="2">Ai-910</strain>
    </source>
</reference>
<evidence type="ECO:0000313" key="2">
    <source>
        <dbReference type="EMBL" id="URW80430.1"/>
    </source>
</evidence>
<protein>
    <recommendedName>
        <fullName evidence="4">Lipoprotein</fullName>
    </recommendedName>
</protein>
<feature type="signal peptide" evidence="1">
    <location>
        <begin position="1"/>
        <end position="29"/>
    </location>
</feature>
<dbReference type="PROSITE" id="PS51257">
    <property type="entry name" value="PROKAR_LIPOPROTEIN"/>
    <property type="match status" value="1"/>
</dbReference>
<gene>
    <name evidence="2" type="ORF">M9189_03550</name>
</gene>
<evidence type="ECO:0008006" key="4">
    <source>
        <dbReference type="Google" id="ProtNLM"/>
    </source>
</evidence>
<keyword evidence="3" id="KW-1185">Reference proteome</keyword>
<proteinExistence type="predicted"/>
<organism evidence="2 3">
    <name type="scientific">Xiashengella succiniciproducens</name>
    <dbReference type="NCBI Taxonomy" id="2949635"/>
    <lineage>
        <taxon>Bacteria</taxon>
        <taxon>Pseudomonadati</taxon>
        <taxon>Bacteroidota</taxon>
        <taxon>Bacteroidia</taxon>
        <taxon>Marinilabiliales</taxon>
        <taxon>Marinilabiliaceae</taxon>
        <taxon>Xiashengella</taxon>
    </lineage>
</organism>